<gene>
    <name evidence="4" type="ORF">Glove_9g145</name>
</gene>
<protein>
    <recommendedName>
        <fullName evidence="6">LisH domain-containing protein</fullName>
    </recommendedName>
</protein>
<dbReference type="PANTHER" id="PTHR19848">
    <property type="entry name" value="WD40 REPEAT PROTEIN"/>
    <property type="match status" value="1"/>
</dbReference>
<dbReference type="InterPro" id="IPR001680">
    <property type="entry name" value="WD40_rpt"/>
</dbReference>
<proteinExistence type="predicted"/>
<organism evidence="4 5">
    <name type="scientific">Diversispora epigaea</name>
    <dbReference type="NCBI Taxonomy" id="1348612"/>
    <lineage>
        <taxon>Eukaryota</taxon>
        <taxon>Fungi</taxon>
        <taxon>Fungi incertae sedis</taxon>
        <taxon>Mucoromycota</taxon>
        <taxon>Glomeromycotina</taxon>
        <taxon>Glomeromycetes</taxon>
        <taxon>Diversisporales</taxon>
        <taxon>Diversisporaceae</taxon>
        <taxon>Diversispora</taxon>
    </lineage>
</organism>
<evidence type="ECO:0000313" key="5">
    <source>
        <dbReference type="Proteomes" id="UP000266861"/>
    </source>
</evidence>
<dbReference type="SUPFAM" id="SSF50978">
    <property type="entry name" value="WD40 repeat-like"/>
    <property type="match status" value="1"/>
</dbReference>
<dbReference type="PROSITE" id="PS50294">
    <property type="entry name" value="WD_REPEATS_REGION"/>
    <property type="match status" value="2"/>
</dbReference>
<comment type="caution">
    <text evidence="4">The sequence shown here is derived from an EMBL/GenBank/DDBJ whole genome shotgun (WGS) entry which is preliminary data.</text>
</comment>
<accession>A0A397JNR7</accession>
<evidence type="ECO:0000313" key="4">
    <source>
        <dbReference type="EMBL" id="RHZ90005.1"/>
    </source>
</evidence>
<dbReference type="SMART" id="SM00320">
    <property type="entry name" value="WD40"/>
    <property type="match status" value="6"/>
</dbReference>
<dbReference type="PROSITE" id="PS50082">
    <property type="entry name" value="WD_REPEATS_2"/>
    <property type="match status" value="2"/>
</dbReference>
<keyword evidence="5" id="KW-1185">Reference proteome</keyword>
<evidence type="ECO:0000256" key="3">
    <source>
        <dbReference type="PROSITE-ProRule" id="PRU00221"/>
    </source>
</evidence>
<dbReference type="InterPro" id="IPR036322">
    <property type="entry name" value="WD40_repeat_dom_sf"/>
</dbReference>
<dbReference type="InterPro" id="IPR006594">
    <property type="entry name" value="LisH"/>
</dbReference>
<dbReference type="OrthoDB" id="1932312at2759"/>
<feature type="repeat" description="WD" evidence="3">
    <location>
        <begin position="497"/>
        <end position="528"/>
    </location>
</feature>
<evidence type="ECO:0000256" key="2">
    <source>
        <dbReference type="ARBA" id="ARBA00022737"/>
    </source>
</evidence>
<reference evidence="4 5" key="1">
    <citation type="submission" date="2018-08" db="EMBL/GenBank/DDBJ databases">
        <title>Genome and evolution of the arbuscular mycorrhizal fungus Diversispora epigaea (formerly Glomus versiforme) and its bacterial endosymbionts.</title>
        <authorList>
            <person name="Sun X."/>
            <person name="Fei Z."/>
            <person name="Harrison M."/>
        </authorList>
    </citation>
    <scope>NUCLEOTIDE SEQUENCE [LARGE SCALE GENOMIC DNA]</scope>
    <source>
        <strain evidence="4 5">IT104</strain>
    </source>
</reference>
<dbReference type="AlphaFoldDB" id="A0A397JNR7"/>
<dbReference type="InterPro" id="IPR015943">
    <property type="entry name" value="WD40/YVTN_repeat-like_dom_sf"/>
</dbReference>
<dbReference type="Gene3D" id="2.130.10.10">
    <property type="entry name" value="YVTN repeat-like/Quinoprotein amine dehydrogenase"/>
    <property type="match status" value="2"/>
</dbReference>
<dbReference type="Proteomes" id="UP000266861">
    <property type="component" value="Unassembled WGS sequence"/>
</dbReference>
<dbReference type="EMBL" id="PQFF01000007">
    <property type="protein sequence ID" value="RHZ90005.1"/>
    <property type="molecule type" value="Genomic_DNA"/>
</dbReference>
<dbReference type="PROSITE" id="PS50896">
    <property type="entry name" value="LISH"/>
    <property type="match status" value="1"/>
</dbReference>
<sequence>MSLTKSSNYNNAIPVAHLLVLKFLETNKYYNALKEFRKEANQIIEENSEMFDNSSTKPLLAIVQDHLVDELKKGVENWNLDEIKIDKDLYSSETTLYPKYICETFSQIHSSNILAVRLHEIALSSYVDKDYETTFTPALITGSADKTIKFTSLLTGDTFNTFDFHNGGILAIDFHPIRSNLMLSASVDGSCVLMDAFTTEIKQTFNDHKKPVVRAKFSPDGLFIVTGSYDRTLNLYKTVNGSHQDTLLSPRSPIPSSSPLSPSTPLPIYSKIHSFTFESNVESLSFLPDSSFLIVGIRESNYLHYINLQQSQNMFEITKYNMNSNGDDWISFTAMDIIPSPNNNGKYLLVSTDDESGRIILFKTFNNSNSKNGKNRVNGVNGKNRVNCVNGKNDVNGMNRNKANGKDNVNGNNQSKILIQVANFYDTDIPSSSNILDNLDNLPASPVSFSNSSNLISRKLTNPRLLWHPTGNFFYSYGIDSNIRVYSLRTKKLIDQIEGHTDVVRGMWYDVERDLLVTCGFDKCIKIWCSDELSSKEATLKDLMKDEKMHGLMNRRNTIV</sequence>
<keyword evidence="2" id="KW-0677">Repeat</keyword>
<name>A0A397JNR7_9GLOM</name>
<dbReference type="PANTHER" id="PTHR19848:SF8">
    <property type="entry name" value="F-BOX AND WD REPEAT DOMAIN CONTAINING 7"/>
    <property type="match status" value="1"/>
</dbReference>
<dbReference type="STRING" id="1348612.A0A397JNR7"/>
<feature type="repeat" description="WD" evidence="3">
    <location>
        <begin position="205"/>
        <end position="246"/>
    </location>
</feature>
<keyword evidence="1 3" id="KW-0853">WD repeat</keyword>
<evidence type="ECO:0000256" key="1">
    <source>
        <dbReference type="ARBA" id="ARBA00022574"/>
    </source>
</evidence>
<dbReference type="Pfam" id="PF00400">
    <property type="entry name" value="WD40"/>
    <property type="match status" value="3"/>
</dbReference>
<evidence type="ECO:0008006" key="6">
    <source>
        <dbReference type="Google" id="ProtNLM"/>
    </source>
</evidence>